<accession>A0ABT2UKA3</accession>
<sequence>MDSKETIKARSFMILVIMFAVGTSILITPGGLAIDAKQDAWMAGILGVVINILLVLLYATLGNRYPNKTFVEYCIISLGPWIGKFVALLFVAFCYILASLMLGDMGIFLTSQIMPDTPMEILKIIFTFVIVMAIRAGLKVYTHAAEIFIIWMFGLFILLILTSAPKFHFDNLYPLLEFGIKPVFKGAYNFLALQEMVVLLMFYPYVSVGTKDRRSRFIIGMSIGGSLIIIMTLSSILVLGPALTANQLFPAYAVAKHINIGEFLERIESVMMFLWILSIFMKITLTFHASVLGMAQIFNFKDEKPFVWPFAIGMIVLSSMCYPSTMFVIKLLTHSWAAFSLLFMLILPLLVFGVSLIRRQSANSSN</sequence>
<evidence type="ECO:0000256" key="1">
    <source>
        <dbReference type="ARBA" id="ARBA00004141"/>
    </source>
</evidence>
<dbReference type="InterPro" id="IPR004761">
    <property type="entry name" value="Spore_GerAB"/>
</dbReference>
<feature type="transmembrane region" description="Helical" evidence="8">
    <location>
        <begin position="272"/>
        <end position="294"/>
    </location>
</feature>
<name>A0ABT2UKA3_9BACL</name>
<evidence type="ECO:0000256" key="2">
    <source>
        <dbReference type="ARBA" id="ARBA00007998"/>
    </source>
</evidence>
<keyword evidence="7 8" id="KW-0472">Membrane</keyword>
<evidence type="ECO:0000313" key="10">
    <source>
        <dbReference type="Proteomes" id="UP001652445"/>
    </source>
</evidence>
<gene>
    <name evidence="9" type="ORF">OB236_23325</name>
</gene>
<keyword evidence="4" id="KW-0309">Germination</keyword>
<evidence type="ECO:0000256" key="8">
    <source>
        <dbReference type="SAM" id="Phobius"/>
    </source>
</evidence>
<evidence type="ECO:0000256" key="5">
    <source>
        <dbReference type="ARBA" id="ARBA00022692"/>
    </source>
</evidence>
<feature type="transmembrane region" description="Helical" evidence="8">
    <location>
        <begin position="218"/>
        <end position="240"/>
    </location>
</feature>
<feature type="transmembrane region" description="Helical" evidence="8">
    <location>
        <begin position="81"/>
        <end position="101"/>
    </location>
</feature>
<comment type="subcellular location">
    <subcellularLocation>
        <location evidence="1">Membrane</location>
        <topology evidence="1">Multi-pass membrane protein</topology>
    </subcellularLocation>
</comment>
<evidence type="ECO:0000313" key="9">
    <source>
        <dbReference type="EMBL" id="MCU6795043.1"/>
    </source>
</evidence>
<dbReference type="Proteomes" id="UP001652445">
    <property type="component" value="Unassembled WGS sequence"/>
</dbReference>
<comment type="caution">
    <text evidence="9">The sequence shown here is derived from an EMBL/GenBank/DDBJ whole genome shotgun (WGS) entry which is preliminary data.</text>
</comment>
<feature type="transmembrane region" description="Helical" evidence="8">
    <location>
        <begin position="148"/>
        <end position="167"/>
    </location>
</feature>
<feature type="transmembrane region" description="Helical" evidence="8">
    <location>
        <begin position="40"/>
        <end position="61"/>
    </location>
</feature>
<protein>
    <submittedName>
        <fullName evidence="9">Spore germination protein</fullName>
    </submittedName>
</protein>
<dbReference type="PANTHER" id="PTHR34975">
    <property type="entry name" value="SPORE GERMINATION PROTEIN A2"/>
    <property type="match status" value="1"/>
</dbReference>
<dbReference type="Gene3D" id="1.20.1740.10">
    <property type="entry name" value="Amino acid/polyamine transporter I"/>
    <property type="match status" value="1"/>
</dbReference>
<feature type="transmembrane region" description="Helical" evidence="8">
    <location>
        <begin position="12"/>
        <end position="34"/>
    </location>
</feature>
<keyword evidence="10" id="KW-1185">Reference proteome</keyword>
<feature type="transmembrane region" description="Helical" evidence="8">
    <location>
        <begin position="121"/>
        <end position="141"/>
    </location>
</feature>
<keyword evidence="3" id="KW-0813">Transport</keyword>
<evidence type="ECO:0000256" key="3">
    <source>
        <dbReference type="ARBA" id="ARBA00022448"/>
    </source>
</evidence>
<proteinExistence type="inferred from homology"/>
<evidence type="ECO:0000256" key="4">
    <source>
        <dbReference type="ARBA" id="ARBA00022544"/>
    </source>
</evidence>
<keyword evidence="5 8" id="KW-0812">Transmembrane</keyword>
<feature type="transmembrane region" description="Helical" evidence="8">
    <location>
        <begin position="187"/>
        <end position="206"/>
    </location>
</feature>
<dbReference type="RefSeq" id="WP_262686096.1">
    <property type="nucleotide sequence ID" value="NZ_JAOQIO010000089.1"/>
</dbReference>
<reference evidence="9 10" key="1">
    <citation type="submission" date="2022-09" db="EMBL/GenBank/DDBJ databases">
        <authorList>
            <person name="Han X.L."/>
            <person name="Wang Q."/>
            <person name="Lu T."/>
        </authorList>
    </citation>
    <scope>NUCLEOTIDE SEQUENCE [LARGE SCALE GENOMIC DNA]</scope>
    <source>
        <strain evidence="9 10">WQ 127069</strain>
    </source>
</reference>
<comment type="similarity">
    <text evidence="2">Belongs to the amino acid-polyamine-organocation (APC) superfamily. Spore germination protein (SGP) (TC 2.A.3.9) family.</text>
</comment>
<dbReference type="NCBIfam" id="TIGR00912">
    <property type="entry name" value="2A0309"/>
    <property type="match status" value="1"/>
</dbReference>
<dbReference type="Pfam" id="PF03845">
    <property type="entry name" value="Spore_permease"/>
    <property type="match status" value="1"/>
</dbReference>
<dbReference type="EMBL" id="JAOQIO010000089">
    <property type="protein sequence ID" value="MCU6795043.1"/>
    <property type="molecule type" value="Genomic_DNA"/>
</dbReference>
<feature type="transmembrane region" description="Helical" evidence="8">
    <location>
        <begin position="306"/>
        <end position="329"/>
    </location>
</feature>
<dbReference type="PANTHER" id="PTHR34975:SF2">
    <property type="entry name" value="SPORE GERMINATION PROTEIN A2"/>
    <property type="match status" value="1"/>
</dbReference>
<organism evidence="9 10">
    <name type="scientific">Paenibacillus baimaensis</name>
    <dbReference type="NCBI Taxonomy" id="2982185"/>
    <lineage>
        <taxon>Bacteria</taxon>
        <taxon>Bacillati</taxon>
        <taxon>Bacillota</taxon>
        <taxon>Bacilli</taxon>
        <taxon>Bacillales</taxon>
        <taxon>Paenibacillaceae</taxon>
        <taxon>Paenibacillus</taxon>
    </lineage>
</organism>
<evidence type="ECO:0000256" key="6">
    <source>
        <dbReference type="ARBA" id="ARBA00022989"/>
    </source>
</evidence>
<evidence type="ECO:0000256" key="7">
    <source>
        <dbReference type="ARBA" id="ARBA00023136"/>
    </source>
</evidence>
<keyword evidence="6 8" id="KW-1133">Transmembrane helix</keyword>
<feature type="transmembrane region" description="Helical" evidence="8">
    <location>
        <begin position="335"/>
        <end position="357"/>
    </location>
</feature>